<dbReference type="Gene3D" id="3.40.1550.20">
    <property type="entry name" value="Transcriptional regulator MraZ domain"/>
    <property type="match status" value="1"/>
</dbReference>
<name>U1PJL0_9ACTO</name>
<evidence type="ECO:0000256" key="2">
    <source>
        <dbReference type="ARBA" id="ARBA00022490"/>
    </source>
</evidence>
<dbReference type="GO" id="GO:0005737">
    <property type="term" value="C:cytoplasm"/>
    <property type="evidence" value="ECO:0007669"/>
    <property type="project" value="UniProtKB-UniRule"/>
</dbReference>
<comment type="subcellular location">
    <subcellularLocation>
        <location evidence="7">Cytoplasm</location>
        <location evidence="7">Nucleoid</location>
    </subcellularLocation>
</comment>
<keyword evidence="5 7" id="KW-0238">DNA-binding</keyword>
<feature type="domain" description="SpoVT-AbrB" evidence="8">
    <location>
        <begin position="116"/>
        <end position="159"/>
    </location>
</feature>
<gene>
    <name evidence="7" type="primary">mraZ</name>
    <name evidence="9" type="ORF">HMPREF1978_01030</name>
</gene>
<dbReference type="Proteomes" id="UP000016481">
    <property type="component" value="Unassembled WGS sequence"/>
</dbReference>
<evidence type="ECO:0000256" key="4">
    <source>
        <dbReference type="ARBA" id="ARBA00023015"/>
    </source>
</evidence>
<proteinExistence type="inferred from homology"/>
<evidence type="ECO:0000256" key="7">
    <source>
        <dbReference type="HAMAP-Rule" id="MF_01008"/>
    </source>
</evidence>
<organism evidence="9 10">
    <name type="scientific">Actinomyces graevenitzii F0530</name>
    <dbReference type="NCBI Taxonomy" id="1321817"/>
    <lineage>
        <taxon>Bacteria</taxon>
        <taxon>Bacillati</taxon>
        <taxon>Actinomycetota</taxon>
        <taxon>Actinomycetes</taxon>
        <taxon>Actinomycetales</taxon>
        <taxon>Actinomycetaceae</taxon>
        <taxon>Actinomyces</taxon>
    </lineage>
</organism>
<dbReference type="HOGENOM" id="CLU_107907_0_0_11"/>
<dbReference type="AlphaFoldDB" id="U1PJL0"/>
<dbReference type="CDD" id="cd16321">
    <property type="entry name" value="MraZ_C"/>
    <property type="match status" value="1"/>
</dbReference>
<dbReference type="NCBIfam" id="TIGR00242">
    <property type="entry name" value="division/cell wall cluster transcriptional repressor MraZ"/>
    <property type="match status" value="1"/>
</dbReference>
<dbReference type="GO" id="GO:0003700">
    <property type="term" value="F:DNA-binding transcription factor activity"/>
    <property type="evidence" value="ECO:0007669"/>
    <property type="project" value="UniProtKB-UniRule"/>
</dbReference>
<dbReference type="CDD" id="cd16320">
    <property type="entry name" value="MraZ_N"/>
    <property type="match status" value="1"/>
</dbReference>
<keyword evidence="4 7" id="KW-0805">Transcription regulation</keyword>
<evidence type="ECO:0000259" key="8">
    <source>
        <dbReference type="PROSITE" id="PS51740"/>
    </source>
</evidence>
<keyword evidence="6 7" id="KW-0804">Transcription</keyword>
<dbReference type="EMBL" id="AWSC01000041">
    <property type="protein sequence ID" value="ERH16530.1"/>
    <property type="molecule type" value="Genomic_DNA"/>
</dbReference>
<dbReference type="InterPro" id="IPR035642">
    <property type="entry name" value="MraZ_N"/>
</dbReference>
<dbReference type="GO" id="GO:0000976">
    <property type="term" value="F:transcription cis-regulatory region binding"/>
    <property type="evidence" value="ECO:0007669"/>
    <property type="project" value="TreeGrafter"/>
</dbReference>
<evidence type="ECO:0000256" key="1">
    <source>
        <dbReference type="ARBA" id="ARBA00013860"/>
    </source>
</evidence>
<evidence type="ECO:0000256" key="5">
    <source>
        <dbReference type="ARBA" id="ARBA00023125"/>
    </source>
</evidence>
<dbReference type="InterPro" id="IPR035644">
    <property type="entry name" value="MraZ_C"/>
</dbReference>
<comment type="subunit">
    <text evidence="7">Forms oligomers.</text>
</comment>
<dbReference type="InterPro" id="IPR003444">
    <property type="entry name" value="MraZ"/>
</dbReference>
<dbReference type="SUPFAM" id="SSF89447">
    <property type="entry name" value="AbrB/MazE/MraZ-like"/>
    <property type="match status" value="1"/>
</dbReference>
<evidence type="ECO:0000256" key="3">
    <source>
        <dbReference type="ARBA" id="ARBA00022737"/>
    </source>
</evidence>
<dbReference type="GO" id="GO:2000143">
    <property type="term" value="P:negative regulation of DNA-templated transcription initiation"/>
    <property type="evidence" value="ECO:0007669"/>
    <property type="project" value="TreeGrafter"/>
</dbReference>
<dbReference type="GO" id="GO:0009295">
    <property type="term" value="C:nucleoid"/>
    <property type="evidence" value="ECO:0007669"/>
    <property type="project" value="UniProtKB-SubCell"/>
</dbReference>
<dbReference type="PATRIC" id="fig|1321817.3.peg.897"/>
<keyword evidence="2 7" id="KW-0963">Cytoplasm</keyword>
<comment type="caution">
    <text evidence="9">The sequence shown here is derived from an EMBL/GenBank/DDBJ whole genome shotgun (WGS) entry which is preliminary data.</text>
</comment>
<sequence length="183" mass="20517">MYGFYNFVLSYNRVIYQNVVIGGGKWGIVEGSNSAAEGASMFMGSYSPRLDDKGRLILPAKFREELSDGLVLTRGQERCLYAFPMREFERMYAQLQAAPISQKRARDYMRVMLSGADQQTPDKQGRITIAPPLRAYASLSRELAVNGVGSRLEIWDAATWDAYLAEQESVFASTAEEIIPGFF</sequence>
<keyword evidence="3" id="KW-0677">Repeat</keyword>
<comment type="similarity">
    <text evidence="7">Belongs to the MraZ family.</text>
</comment>
<dbReference type="InterPro" id="IPR007159">
    <property type="entry name" value="SpoVT-AbrB_dom"/>
</dbReference>
<evidence type="ECO:0000313" key="10">
    <source>
        <dbReference type="Proteomes" id="UP000016481"/>
    </source>
</evidence>
<dbReference type="PANTHER" id="PTHR34701">
    <property type="entry name" value="TRANSCRIPTIONAL REGULATOR MRAZ"/>
    <property type="match status" value="1"/>
</dbReference>
<feature type="domain" description="SpoVT-AbrB" evidence="8">
    <location>
        <begin position="45"/>
        <end position="87"/>
    </location>
</feature>
<reference evidence="9 10" key="1">
    <citation type="submission" date="2013-08" db="EMBL/GenBank/DDBJ databases">
        <authorList>
            <person name="Weinstock G."/>
            <person name="Sodergren E."/>
            <person name="Wylie T."/>
            <person name="Fulton L."/>
            <person name="Fulton R."/>
            <person name="Fronick C."/>
            <person name="O'Laughlin M."/>
            <person name="Godfrey J."/>
            <person name="Miner T."/>
            <person name="Herter B."/>
            <person name="Appelbaum E."/>
            <person name="Cordes M."/>
            <person name="Lek S."/>
            <person name="Wollam A."/>
            <person name="Pepin K.H."/>
            <person name="Palsikar V.B."/>
            <person name="Mitreva M."/>
            <person name="Wilson R.K."/>
        </authorList>
    </citation>
    <scope>NUCLEOTIDE SEQUENCE [LARGE SCALE GENOMIC DNA]</scope>
    <source>
        <strain evidence="9 10">F0530</strain>
    </source>
</reference>
<dbReference type="HAMAP" id="MF_01008">
    <property type="entry name" value="MraZ"/>
    <property type="match status" value="1"/>
</dbReference>
<dbReference type="PROSITE" id="PS51740">
    <property type="entry name" value="SPOVT_ABRB"/>
    <property type="match status" value="2"/>
</dbReference>
<accession>U1PJL0</accession>
<dbReference type="InterPro" id="IPR038619">
    <property type="entry name" value="MraZ_sf"/>
</dbReference>
<dbReference type="InterPro" id="IPR020603">
    <property type="entry name" value="MraZ_dom"/>
</dbReference>
<dbReference type="InterPro" id="IPR037914">
    <property type="entry name" value="SpoVT-AbrB_sf"/>
</dbReference>
<dbReference type="PANTHER" id="PTHR34701:SF1">
    <property type="entry name" value="TRANSCRIPTIONAL REGULATOR MRAZ"/>
    <property type="match status" value="1"/>
</dbReference>
<dbReference type="Pfam" id="PF02381">
    <property type="entry name" value="MraZ"/>
    <property type="match status" value="2"/>
</dbReference>
<protein>
    <recommendedName>
        <fullName evidence="1 7">Transcriptional regulator MraZ</fullName>
    </recommendedName>
</protein>
<evidence type="ECO:0000256" key="6">
    <source>
        <dbReference type="ARBA" id="ARBA00023163"/>
    </source>
</evidence>
<evidence type="ECO:0000313" key="9">
    <source>
        <dbReference type="EMBL" id="ERH16530.1"/>
    </source>
</evidence>